<feature type="compositionally biased region" description="Acidic residues" evidence="1">
    <location>
        <begin position="52"/>
        <end position="82"/>
    </location>
</feature>
<dbReference type="InParanoid" id="A0A5J5EJE2"/>
<gene>
    <name evidence="2" type="ORF">FN846DRAFT_912443</name>
</gene>
<keyword evidence="3" id="KW-1185">Reference proteome</keyword>
<reference evidence="2 3" key="1">
    <citation type="submission" date="2019-09" db="EMBL/GenBank/DDBJ databases">
        <title>Draft genome of the ectomycorrhizal ascomycete Sphaerosporella brunnea.</title>
        <authorList>
            <consortium name="DOE Joint Genome Institute"/>
            <person name="Benucci G.M."/>
            <person name="Marozzi G."/>
            <person name="Antonielli L."/>
            <person name="Sanchez S."/>
            <person name="Marco P."/>
            <person name="Wang X."/>
            <person name="Falini L.B."/>
            <person name="Barry K."/>
            <person name="Haridas S."/>
            <person name="Lipzen A."/>
            <person name="Labutti K."/>
            <person name="Grigoriev I.V."/>
            <person name="Murat C."/>
            <person name="Martin F."/>
            <person name="Albertini E."/>
            <person name="Donnini D."/>
            <person name="Bonito G."/>
        </authorList>
    </citation>
    <scope>NUCLEOTIDE SEQUENCE [LARGE SCALE GENOMIC DNA]</scope>
    <source>
        <strain evidence="2 3">Sb_GMNB300</strain>
    </source>
</reference>
<proteinExistence type="predicted"/>
<feature type="region of interest" description="Disordered" evidence="1">
    <location>
        <begin position="51"/>
        <end position="84"/>
    </location>
</feature>
<organism evidence="2 3">
    <name type="scientific">Sphaerosporella brunnea</name>
    <dbReference type="NCBI Taxonomy" id="1250544"/>
    <lineage>
        <taxon>Eukaryota</taxon>
        <taxon>Fungi</taxon>
        <taxon>Dikarya</taxon>
        <taxon>Ascomycota</taxon>
        <taxon>Pezizomycotina</taxon>
        <taxon>Pezizomycetes</taxon>
        <taxon>Pezizales</taxon>
        <taxon>Pyronemataceae</taxon>
        <taxon>Sphaerosporella</taxon>
    </lineage>
</organism>
<sequence>MIQGRPCRGNKRQQMLQTTREIKRQKREKWLNREEEVVVVVEELLARLGVEQDSELEESEADYSEDEDFEEKEDCEVTDSEEDPVKVDNSALQTLIASSQQLGFDAFEDNTIDFNYQRGVEPSVCTQYRQVQYARELEAGAKNTCPLGTYWGAQHPAYRWRN</sequence>
<comment type="caution">
    <text evidence="2">The sequence shown here is derived from an EMBL/GenBank/DDBJ whole genome shotgun (WGS) entry which is preliminary data.</text>
</comment>
<dbReference type="EMBL" id="VXIS01000307">
    <property type="protein sequence ID" value="KAA8894828.1"/>
    <property type="molecule type" value="Genomic_DNA"/>
</dbReference>
<name>A0A5J5EJE2_9PEZI</name>
<evidence type="ECO:0000313" key="3">
    <source>
        <dbReference type="Proteomes" id="UP000326924"/>
    </source>
</evidence>
<dbReference type="Proteomes" id="UP000326924">
    <property type="component" value="Unassembled WGS sequence"/>
</dbReference>
<evidence type="ECO:0000256" key="1">
    <source>
        <dbReference type="SAM" id="MobiDB-lite"/>
    </source>
</evidence>
<protein>
    <submittedName>
        <fullName evidence="2">Uncharacterized protein</fullName>
    </submittedName>
</protein>
<dbReference type="AlphaFoldDB" id="A0A5J5EJE2"/>
<evidence type="ECO:0000313" key="2">
    <source>
        <dbReference type="EMBL" id="KAA8894828.1"/>
    </source>
</evidence>
<accession>A0A5J5EJE2</accession>